<dbReference type="RefSeq" id="WP_243359490.1">
    <property type="nucleotide sequence ID" value="NZ_JALGBH010000001.1"/>
</dbReference>
<comment type="caution">
    <text evidence="9">The sequence shown here is derived from an EMBL/GenBank/DDBJ whole genome shotgun (WGS) entry which is preliminary data.</text>
</comment>
<evidence type="ECO:0000313" key="9">
    <source>
        <dbReference type="EMBL" id="MCJ0741882.1"/>
    </source>
</evidence>
<keyword evidence="5 8" id="KW-1133">Transmembrane helix</keyword>
<comment type="similarity">
    <text evidence="7">Belongs to the glycosyltransferase 87 family.</text>
</comment>
<feature type="transmembrane region" description="Helical" evidence="8">
    <location>
        <begin position="326"/>
        <end position="343"/>
    </location>
</feature>
<dbReference type="EMBL" id="JALGBH010000001">
    <property type="protein sequence ID" value="MCJ0741882.1"/>
    <property type="molecule type" value="Genomic_DNA"/>
</dbReference>
<accession>A0ABS9ZU41</accession>
<keyword evidence="3" id="KW-0808">Transferase</keyword>
<keyword evidence="6 8" id="KW-0472">Membrane</keyword>
<keyword evidence="10" id="KW-1185">Reference proteome</keyword>
<evidence type="ECO:0000256" key="6">
    <source>
        <dbReference type="ARBA" id="ARBA00023136"/>
    </source>
</evidence>
<comment type="subcellular location">
    <subcellularLocation>
        <location evidence="1">Cell membrane</location>
        <topology evidence="1">Multi-pass membrane protein</topology>
    </subcellularLocation>
</comment>
<protein>
    <submittedName>
        <fullName evidence="9">DUF2029 domain-containing protein</fullName>
    </submittedName>
</protein>
<name>A0ABS9ZU41_9SPHI</name>
<evidence type="ECO:0000256" key="2">
    <source>
        <dbReference type="ARBA" id="ARBA00022475"/>
    </source>
</evidence>
<evidence type="ECO:0000256" key="5">
    <source>
        <dbReference type="ARBA" id="ARBA00022989"/>
    </source>
</evidence>
<evidence type="ECO:0000256" key="4">
    <source>
        <dbReference type="ARBA" id="ARBA00022692"/>
    </source>
</evidence>
<evidence type="ECO:0000256" key="1">
    <source>
        <dbReference type="ARBA" id="ARBA00004651"/>
    </source>
</evidence>
<dbReference type="Pfam" id="PF09594">
    <property type="entry name" value="GT87"/>
    <property type="match status" value="1"/>
</dbReference>
<evidence type="ECO:0000256" key="3">
    <source>
        <dbReference type="ARBA" id="ARBA00022679"/>
    </source>
</evidence>
<evidence type="ECO:0000256" key="7">
    <source>
        <dbReference type="ARBA" id="ARBA00024033"/>
    </source>
</evidence>
<organism evidence="9 10">
    <name type="scientific">Pedobacter montanisoli</name>
    <dbReference type="NCBI Taxonomy" id="2923277"/>
    <lineage>
        <taxon>Bacteria</taxon>
        <taxon>Pseudomonadati</taxon>
        <taxon>Bacteroidota</taxon>
        <taxon>Sphingobacteriia</taxon>
        <taxon>Sphingobacteriales</taxon>
        <taxon>Sphingobacteriaceae</taxon>
        <taxon>Pedobacter</taxon>
    </lineage>
</organism>
<feature type="transmembrane region" description="Helical" evidence="8">
    <location>
        <begin position="280"/>
        <end position="297"/>
    </location>
</feature>
<feature type="transmembrane region" description="Helical" evidence="8">
    <location>
        <begin position="303"/>
        <end position="319"/>
    </location>
</feature>
<feature type="transmembrane region" description="Helical" evidence="8">
    <location>
        <begin position="188"/>
        <end position="206"/>
    </location>
</feature>
<keyword evidence="2" id="KW-1003">Cell membrane</keyword>
<keyword evidence="4 8" id="KW-0812">Transmembrane</keyword>
<evidence type="ECO:0000256" key="8">
    <source>
        <dbReference type="SAM" id="Phobius"/>
    </source>
</evidence>
<proteinExistence type="inferred from homology"/>
<feature type="transmembrane region" description="Helical" evidence="8">
    <location>
        <begin position="75"/>
        <end position="98"/>
    </location>
</feature>
<dbReference type="Proteomes" id="UP001165460">
    <property type="component" value="Unassembled WGS sequence"/>
</dbReference>
<feature type="transmembrane region" description="Helical" evidence="8">
    <location>
        <begin position="17"/>
        <end position="35"/>
    </location>
</feature>
<feature type="transmembrane region" description="Helical" evidence="8">
    <location>
        <begin position="155"/>
        <end position="181"/>
    </location>
</feature>
<gene>
    <name evidence="9" type="ORF">MMF97_04090</name>
</gene>
<feature type="transmembrane region" description="Helical" evidence="8">
    <location>
        <begin position="248"/>
        <end position="268"/>
    </location>
</feature>
<reference evidence="9" key="1">
    <citation type="submission" date="2022-03" db="EMBL/GenBank/DDBJ databases">
        <authorList>
            <person name="Woo C.Y."/>
        </authorList>
    </citation>
    <scope>NUCLEOTIDE SEQUENCE</scope>
    <source>
        <strain evidence="9">CYS-01</strain>
    </source>
</reference>
<dbReference type="InterPro" id="IPR018584">
    <property type="entry name" value="GT87"/>
</dbReference>
<feature type="transmembrane region" description="Helical" evidence="8">
    <location>
        <begin position="118"/>
        <end position="135"/>
    </location>
</feature>
<evidence type="ECO:0000313" key="10">
    <source>
        <dbReference type="Proteomes" id="UP001165460"/>
    </source>
</evidence>
<sequence length="384" mass="44470">MTKQLISFKHLSVKAKYALAFWVAISLYCFLQSVLRLRLNNYLIFENTFFNLIHQKSLYIDYPELHDDANHYGPVFSVFIAPFAILPRTLGFLLWNLFNCGLLFKAIQTIHIKHRDDIYLIALPCFVSSMLSQQFNPATAALIIFSYTLRNYHRGFWSAFCIVLGTFIKLYGIVGLAFFFFIKDKKHFIISLIVWSIILFILPMFFSSPAYVLNSYVEWKSSLSIKNISNIGSLTGDLSVMGMVRTLFSFHIPNLYFLIIGVGLFLLPYINTSQYNSSRFRMLILAMTLMFPVLFSSGTEDCTYIIAVIGVGIWFNYTIKNRANKLLLVLVIIASFDFPLMLFPDFTERYPLIIKIICLPYFIVWLKTIKMAFQHKQVNELALI</sequence>
<feature type="transmembrane region" description="Helical" evidence="8">
    <location>
        <begin position="349"/>
        <end position="366"/>
    </location>
</feature>